<feature type="zinc finger region" description="C3H1-type" evidence="5">
    <location>
        <begin position="58"/>
        <end position="85"/>
    </location>
</feature>
<sequence length="231" mass="25738">MLDTPPTTAEETDENIGGNLFPDDDNTPRVVASPSPAARPPMNARERKKEWFQSLYSSVKATPCRYYAQGRCAKGDACSYSHDEVAAGKLRKAHRDAMASVPCKFYIVLGRGCREGDACRYSHEVASFPCVRESISGRCGQSGPPQSSCPMRHFPLAVRQSEVYKTWIMELYSPFIKERMEAGDDRVASLWAGFYTDTVSDPATLNRNFEQINTYIAQRVGANTAGHRWGH</sequence>
<dbReference type="GO" id="GO:0005634">
    <property type="term" value="C:nucleus"/>
    <property type="evidence" value="ECO:0007669"/>
    <property type="project" value="TreeGrafter"/>
</dbReference>
<gene>
    <name evidence="8" type="ORF">Pmar_PMAR027433</name>
</gene>
<accession>C5KLS7</accession>
<dbReference type="SUPFAM" id="SSF90229">
    <property type="entry name" value="CCCH zinc finger"/>
    <property type="match status" value="1"/>
</dbReference>
<dbReference type="GO" id="GO:0045892">
    <property type="term" value="P:negative regulation of DNA-templated transcription"/>
    <property type="evidence" value="ECO:0007669"/>
    <property type="project" value="InterPro"/>
</dbReference>
<dbReference type="SMART" id="SM00356">
    <property type="entry name" value="ZnF_C3H1"/>
    <property type="match status" value="2"/>
</dbReference>
<dbReference type="AlphaFoldDB" id="C5KLS7"/>
<dbReference type="InterPro" id="IPR045124">
    <property type="entry name" value="Su(sable)-like"/>
</dbReference>
<dbReference type="InParanoid" id="C5KLS7"/>
<reference evidence="8 9" key="1">
    <citation type="submission" date="2008-07" db="EMBL/GenBank/DDBJ databases">
        <authorList>
            <person name="El-Sayed N."/>
            <person name="Caler E."/>
            <person name="Inman J."/>
            <person name="Amedeo P."/>
            <person name="Hass B."/>
            <person name="Wortman J."/>
        </authorList>
    </citation>
    <scope>NUCLEOTIDE SEQUENCE [LARGE SCALE GENOMIC DNA]</scope>
    <source>
        <strain evidence="9">ATCC 50983 / TXsc</strain>
    </source>
</reference>
<dbReference type="Gene3D" id="4.10.1000.10">
    <property type="entry name" value="Zinc finger, CCCH-type"/>
    <property type="match status" value="1"/>
</dbReference>
<feature type="domain" description="C3H1-type" evidence="7">
    <location>
        <begin position="58"/>
        <end position="85"/>
    </location>
</feature>
<dbReference type="OMA" id="KTWIMEL"/>
<evidence type="ECO:0000259" key="7">
    <source>
        <dbReference type="PROSITE" id="PS50103"/>
    </source>
</evidence>
<dbReference type="Pfam" id="PF18345">
    <property type="entry name" value="zf_CCCH_4"/>
    <property type="match status" value="1"/>
</dbReference>
<dbReference type="Pfam" id="PF14608">
    <property type="entry name" value="zf-CCCH_2"/>
    <property type="match status" value="1"/>
</dbReference>
<name>C5KLS7_PERM5</name>
<keyword evidence="4 5" id="KW-0862">Zinc</keyword>
<dbReference type="Proteomes" id="UP000007800">
    <property type="component" value="Unassembled WGS sequence"/>
</dbReference>
<organism evidence="9">
    <name type="scientific">Perkinsus marinus (strain ATCC 50983 / TXsc)</name>
    <dbReference type="NCBI Taxonomy" id="423536"/>
    <lineage>
        <taxon>Eukaryota</taxon>
        <taxon>Sar</taxon>
        <taxon>Alveolata</taxon>
        <taxon>Perkinsozoa</taxon>
        <taxon>Perkinsea</taxon>
        <taxon>Perkinsida</taxon>
        <taxon>Perkinsidae</taxon>
        <taxon>Perkinsus</taxon>
    </lineage>
</organism>
<evidence type="ECO:0000256" key="3">
    <source>
        <dbReference type="ARBA" id="ARBA00022771"/>
    </source>
</evidence>
<dbReference type="Gene3D" id="1.20.120.1350">
    <property type="entry name" value="Pneumovirus matrix protein 2 (M2), zinc-binding domain"/>
    <property type="match status" value="1"/>
</dbReference>
<evidence type="ECO:0000313" key="9">
    <source>
        <dbReference type="Proteomes" id="UP000007800"/>
    </source>
</evidence>
<evidence type="ECO:0000256" key="2">
    <source>
        <dbReference type="ARBA" id="ARBA00022737"/>
    </source>
</evidence>
<keyword evidence="2" id="KW-0677">Repeat</keyword>
<evidence type="ECO:0000256" key="4">
    <source>
        <dbReference type="ARBA" id="ARBA00022833"/>
    </source>
</evidence>
<dbReference type="GO" id="GO:0008270">
    <property type="term" value="F:zinc ion binding"/>
    <property type="evidence" value="ECO:0007669"/>
    <property type="project" value="UniProtKB-KW"/>
</dbReference>
<evidence type="ECO:0000256" key="6">
    <source>
        <dbReference type="SAM" id="MobiDB-lite"/>
    </source>
</evidence>
<evidence type="ECO:0000313" key="8">
    <source>
        <dbReference type="EMBL" id="EER14571.1"/>
    </source>
</evidence>
<feature type="region of interest" description="Disordered" evidence="6">
    <location>
        <begin position="1"/>
        <end position="45"/>
    </location>
</feature>
<dbReference type="PANTHER" id="PTHR13119:SF12">
    <property type="entry name" value="PROTEIN SUPPRESSOR OF SABLE"/>
    <property type="match status" value="1"/>
</dbReference>
<feature type="domain" description="C3H1-type" evidence="7">
    <location>
        <begin position="97"/>
        <end position="126"/>
    </location>
</feature>
<keyword evidence="9" id="KW-1185">Reference proteome</keyword>
<keyword evidence="3 5" id="KW-0863">Zinc-finger</keyword>
<evidence type="ECO:0000256" key="1">
    <source>
        <dbReference type="ARBA" id="ARBA00022723"/>
    </source>
</evidence>
<dbReference type="EMBL" id="GG674152">
    <property type="protein sequence ID" value="EER14571.1"/>
    <property type="molecule type" value="Genomic_DNA"/>
</dbReference>
<feature type="zinc finger region" description="C3H1-type" evidence="5">
    <location>
        <begin position="97"/>
        <end position="126"/>
    </location>
</feature>
<keyword evidence="1 5" id="KW-0479">Metal-binding</keyword>
<dbReference type="PROSITE" id="PS50103">
    <property type="entry name" value="ZF_C3H1"/>
    <property type="match status" value="2"/>
</dbReference>
<dbReference type="GO" id="GO:0003723">
    <property type="term" value="F:RNA binding"/>
    <property type="evidence" value="ECO:0007669"/>
    <property type="project" value="InterPro"/>
</dbReference>
<evidence type="ECO:0000256" key="5">
    <source>
        <dbReference type="PROSITE-ProRule" id="PRU00723"/>
    </source>
</evidence>
<protein>
    <recommendedName>
        <fullName evidence="7">C3H1-type domain-containing protein</fullName>
    </recommendedName>
</protein>
<dbReference type="PANTHER" id="PTHR13119">
    <property type="entry name" value="ZINC FINGER CCCH DOMAIN-CONTAINING PROTEI"/>
    <property type="match status" value="1"/>
</dbReference>
<dbReference type="InterPro" id="IPR000571">
    <property type="entry name" value="Znf_CCCH"/>
</dbReference>
<dbReference type="OrthoDB" id="407818at2759"/>
<proteinExistence type="predicted"/>
<dbReference type="GeneID" id="9045259"/>
<dbReference type="InterPro" id="IPR036855">
    <property type="entry name" value="Znf_CCCH_sf"/>
</dbReference>
<dbReference type="RefSeq" id="XP_002782776.1">
    <property type="nucleotide sequence ID" value="XM_002782730.1"/>
</dbReference>